<name>A0A1G6YHB6_9BACT</name>
<dbReference type="Proteomes" id="UP000243205">
    <property type="component" value="Unassembled WGS sequence"/>
</dbReference>
<keyword evidence="2" id="KW-0949">S-adenosyl-L-methionine</keyword>
<evidence type="ECO:0000259" key="3">
    <source>
        <dbReference type="Pfam" id="PF05175"/>
    </source>
</evidence>
<dbReference type="OrthoDB" id="5489421at2"/>
<dbReference type="EMBL" id="FNAQ01000002">
    <property type="protein sequence ID" value="SDD89758.1"/>
    <property type="molecule type" value="Genomic_DNA"/>
</dbReference>
<evidence type="ECO:0000313" key="4">
    <source>
        <dbReference type="EMBL" id="SDD89758.1"/>
    </source>
</evidence>
<evidence type="ECO:0000256" key="2">
    <source>
        <dbReference type="ARBA" id="ARBA00022691"/>
    </source>
</evidence>
<dbReference type="RefSeq" id="WP_092075959.1">
    <property type="nucleotide sequence ID" value="NZ_FNAQ01000002.1"/>
</dbReference>
<dbReference type="SUPFAM" id="SSF53335">
    <property type="entry name" value="S-adenosyl-L-methionine-dependent methyltransferases"/>
    <property type="match status" value="1"/>
</dbReference>
<evidence type="ECO:0000256" key="1">
    <source>
        <dbReference type="ARBA" id="ARBA00022603"/>
    </source>
</evidence>
<dbReference type="GO" id="GO:0003676">
    <property type="term" value="F:nucleic acid binding"/>
    <property type="evidence" value="ECO:0007669"/>
    <property type="project" value="InterPro"/>
</dbReference>
<dbReference type="InterPro" id="IPR002052">
    <property type="entry name" value="DNA_methylase_N6_adenine_CS"/>
</dbReference>
<dbReference type="STRING" id="57664.SAMN05661003_10252"/>
<gene>
    <name evidence="4" type="ORF">SAMN05661003_10252</name>
</gene>
<feature type="domain" description="Methyltransferase small" evidence="3">
    <location>
        <begin position="56"/>
        <end position="179"/>
    </location>
</feature>
<organism evidence="4 5">
    <name type="scientific">Desulfuromonas thiophila</name>
    <dbReference type="NCBI Taxonomy" id="57664"/>
    <lineage>
        <taxon>Bacteria</taxon>
        <taxon>Pseudomonadati</taxon>
        <taxon>Thermodesulfobacteriota</taxon>
        <taxon>Desulfuromonadia</taxon>
        <taxon>Desulfuromonadales</taxon>
        <taxon>Desulfuromonadaceae</taxon>
        <taxon>Desulfuromonas</taxon>
    </lineage>
</organism>
<sequence length="241" mass="26462">MEQGQQPEAPETLLAADETLDSVQDAGLRLIQPRQGYRFSFDPLVLCDFARLDGVQHLLDLGCGCGLMALLAARRQPALRVTAIEVQPAQADRARRNVCLNGLESQVRVVCGDVRQWAPTARQSCDLVLCNPPFRPAQAGRQALDAERRAARHEQHGTLAELLSAAGQVLSHGGRCALVHLAERLTDVLEAMRRARLEPKRLRLVHSRAGQDACLVLVEGRKGSRPGLRVQSPLLLQDEEI</sequence>
<keyword evidence="5" id="KW-1185">Reference proteome</keyword>
<dbReference type="Pfam" id="PF05175">
    <property type="entry name" value="MTS"/>
    <property type="match status" value="1"/>
</dbReference>
<dbReference type="InterPro" id="IPR007848">
    <property type="entry name" value="Small_mtfrase_dom"/>
</dbReference>
<accession>A0A1G6YHB6</accession>
<proteinExistence type="predicted"/>
<dbReference type="PANTHER" id="PTHR47739">
    <property type="entry name" value="TRNA1(VAL) (ADENINE(37)-N6)-METHYLTRANSFERASE"/>
    <property type="match status" value="1"/>
</dbReference>
<dbReference type="GO" id="GO:0008757">
    <property type="term" value="F:S-adenosylmethionine-dependent methyltransferase activity"/>
    <property type="evidence" value="ECO:0007669"/>
    <property type="project" value="UniProtKB-ARBA"/>
</dbReference>
<dbReference type="InterPro" id="IPR050210">
    <property type="entry name" value="tRNA_Adenine-N(6)_MTase"/>
</dbReference>
<keyword evidence="1 4" id="KW-0489">Methyltransferase</keyword>
<dbReference type="AlphaFoldDB" id="A0A1G6YHB6"/>
<dbReference type="GO" id="GO:0032259">
    <property type="term" value="P:methylation"/>
    <property type="evidence" value="ECO:0007669"/>
    <property type="project" value="UniProtKB-KW"/>
</dbReference>
<keyword evidence="4" id="KW-0808">Transferase</keyword>
<dbReference type="Gene3D" id="3.40.50.150">
    <property type="entry name" value="Vaccinia Virus protein VP39"/>
    <property type="match status" value="1"/>
</dbReference>
<dbReference type="InterPro" id="IPR029063">
    <property type="entry name" value="SAM-dependent_MTases_sf"/>
</dbReference>
<reference evidence="5" key="1">
    <citation type="submission" date="2016-10" db="EMBL/GenBank/DDBJ databases">
        <authorList>
            <person name="Varghese N."/>
            <person name="Submissions S."/>
        </authorList>
    </citation>
    <scope>NUCLEOTIDE SEQUENCE [LARGE SCALE GENOMIC DNA]</scope>
    <source>
        <strain evidence="5">DSM 8987</strain>
    </source>
</reference>
<evidence type="ECO:0000313" key="5">
    <source>
        <dbReference type="Proteomes" id="UP000243205"/>
    </source>
</evidence>
<dbReference type="CDD" id="cd02440">
    <property type="entry name" value="AdoMet_MTases"/>
    <property type="match status" value="1"/>
</dbReference>
<protein>
    <submittedName>
        <fullName evidence="4">tRNA1Val (Adenine37-N6)-methyltransferase</fullName>
    </submittedName>
</protein>
<dbReference type="PANTHER" id="PTHR47739:SF1">
    <property type="entry name" value="TRNA1(VAL) (ADENINE(37)-N6)-METHYLTRANSFERASE"/>
    <property type="match status" value="1"/>
</dbReference>
<dbReference type="GO" id="GO:0008170">
    <property type="term" value="F:N-methyltransferase activity"/>
    <property type="evidence" value="ECO:0007669"/>
    <property type="project" value="UniProtKB-ARBA"/>
</dbReference>
<dbReference type="PROSITE" id="PS00092">
    <property type="entry name" value="N6_MTASE"/>
    <property type="match status" value="1"/>
</dbReference>